<reference evidence="4 5" key="1">
    <citation type="submission" date="2017-11" db="EMBL/GenBank/DDBJ databases">
        <title>De-novo sequencing of pomegranate (Punica granatum L.) genome.</title>
        <authorList>
            <person name="Akparov Z."/>
            <person name="Amiraslanov A."/>
            <person name="Hajiyeva S."/>
            <person name="Abbasov M."/>
            <person name="Kaur K."/>
            <person name="Hamwieh A."/>
            <person name="Solovyev V."/>
            <person name="Salamov A."/>
            <person name="Braich B."/>
            <person name="Kosarev P."/>
            <person name="Mahmoud A."/>
            <person name="Hajiyev E."/>
            <person name="Babayeva S."/>
            <person name="Izzatullayeva V."/>
            <person name="Mammadov A."/>
            <person name="Mammadov A."/>
            <person name="Sharifova S."/>
            <person name="Ojaghi J."/>
            <person name="Eynullazada K."/>
            <person name="Bayramov B."/>
            <person name="Abdulazimova A."/>
            <person name="Shahmuradov I."/>
        </authorList>
    </citation>
    <scope>NUCLEOTIDE SEQUENCE [LARGE SCALE GENOMIC DNA]</scope>
    <source>
        <strain evidence="5">cv. AG2017</strain>
        <tissue evidence="4">Leaf</tissue>
    </source>
</reference>
<feature type="transmembrane region" description="Helical" evidence="2">
    <location>
        <begin position="496"/>
        <end position="518"/>
    </location>
</feature>
<sequence length="551" mass="60954">MQLPAVAILLFLFSSPTLTSSEASSSSSFQAPSAQGLQNKVKFGLHLHRAEGLFGEAPISEPVDNALLILAAQRTRRKDPLNGFDRYTGGWNIEDRHYWASVGFTGAPLFAAAAIWFLGFGVFLLVNFICYFCSEREPKEYSRATYSLSLTLLVIFAITAVIGCLILYAGQGRFRRSTDRALEYLVTQADATVGKLQQVSDYIGAAKQTGVDQVFVPPNVQTDIDQIGTKLNSSAGEVAARTQESSNDIRHLLDSVRLALIATSVVVLLLTFLGLAFSLFGMQVLVYILVVIGWMLVAGTFILSGTFLLLHNAAGDTCVAMEEWVQNPSAHTAIDEILPCVDSATIQETLTRSKEVTYQLVEVVNQVITNVSNINFSPNFPTMYFNQSGPLVPILCNPFHADLTDRTCSNSEVDLNNATQVWRNFVCQVSPTGICTNTGRLTPAFYGQMSAVVNVSYGLYNYSPYLIELQDCTVARQTFTDIYKNHCPSLTKYSRWIYVGLAIVSAAVMMSIILWIIFGRERMQRSYTKQSEDETMDQVNEGRHKNPEIEQ</sequence>
<feature type="chain" id="PRO_5014176435" description="Transmembrane protein" evidence="3">
    <location>
        <begin position="20"/>
        <end position="551"/>
    </location>
</feature>
<organism evidence="4 5">
    <name type="scientific">Punica granatum</name>
    <name type="common">Pomegranate</name>
    <dbReference type="NCBI Taxonomy" id="22663"/>
    <lineage>
        <taxon>Eukaryota</taxon>
        <taxon>Viridiplantae</taxon>
        <taxon>Streptophyta</taxon>
        <taxon>Embryophyta</taxon>
        <taxon>Tracheophyta</taxon>
        <taxon>Spermatophyta</taxon>
        <taxon>Magnoliopsida</taxon>
        <taxon>eudicotyledons</taxon>
        <taxon>Gunneridae</taxon>
        <taxon>Pentapetalae</taxon>
        <taxon>rosids</taxon>
        <taxon>malvids</taxon>
        <taxon>Myrtales</taxon>
        <taxon>Lythraceae</taxon>
        <taxon>Punica</taxon>
    </lineage>
</organism>
<feature type="transmembrane region" description="Helical" evidence="2">
    <location>
        <begin position="109"/>
        <end position="133"/>
    </location>
</feature>
<comment type="caution">
    <text evidence="4">The sequence shown here is derived from an EMBL/GenBank/DDBJ whole genome shotgun (WGS) entry which is preliminary data.</text>
</comment>
<feature type="compositionally biased region" description="Basic and acidic residues" evidence="1">
    <location>
        <begin position="540"/>
        <end position="551"/>
    </location>
</feature>
<evidence type="ECO:0000256" key="2">
    <source>
        <dbReference type="SAM" id="Phobius"/>
    </source>
</evidence>
<dbReference type="GO" id="GO:0005886">
    <property type="term" value="C:plasma membrane"/>
    <property type="evidence" value="ECO:0007669"/>
    <property type="project" value="TreeGrafter"/>
</dbReference>
<dbReference type="GO" id="GO:0009506">
    <property type="term" value="C:plasmodesma"/>
    <property type="evidence" value="ECO:0007669"/>
    <property type="project" value="TreeGrafter"/>
</dbReference>
<evidence type="ECO:0000313" key="4">
    <source>
        <dbReference type="EMBL" id="PKI47088.1"/>
    </source>
</evidence>
<keyword evidence="5" id="KW-1185">Reference proteome</keyword>
<name>A0A2I0ISV4_PUNGR</name>
<dbReference type="PANTHER" id="PTHR31414">
    <property type="entry name" value="TRANSMEMBRANE PROTEIN DDB_G0292058"/>
    <property type="match status" value="1"/>
</dbReference>
<dbReference type="EMBL" id="PGOL01002555">
    <property type="protein sequence ID" value="PKI47088.1"/>
    <property type="molecule type" value="Genomic_DNA"/>
</dbReference>
<keyword evidence="2" id="KW-0812">Transmembrane</keyword>
<dbReference type="Proteomes" id="UP000233551">
    <property type="component" value="Unassembled WGS sequence"/>
</dbReference>
<feature type="transmembrane region" description="Helical" evidence="2">
    <location>
        <begin position="258"/>
        <end position="277"/>
    </location>
</feature>
<gene>
    <name evidence="4" type="ORF">CRG98_032501</name>
</gene>
<feature type="region of interest" description="Disordered" evidence="1">
    <location>
        <begin position="529"/>
        <end position="551"/>
    </location>
</feature>
<keyword evidence="2" id="KW-1133">Transmembrane helix</keyword>
<feature type="transmembrane region" description="Helical" evidence="2">
    <location>
        <begin position="284"/>
        <end position="310"/>
    </location>
</feature>
<accession>A0A2I0ISV4</accession>
<evidence type="ECO:0008006" key="6">
    <source>
        <dbReference type="Google" id="ProtNLM"/>
    </source>
</evidence>
<evidence type="ECO:0000256" key="3">
    <source>
        <dbReference type="SAM" id="SignalP"/>
    </source>
</evidence>
<dbReference type="InterPro" id="IPR040283">
    <property type="entry name" value="DDB_G0292058-like"/>
</dbReference>
<protein>
    <recommendedName>
        <fullName evidence="6">Transmembrane protein</fullName>
    </recommendedName>
</protein>
<dbReference type="AlphaFoldDB" id="A0A2I0ISV4"/>
<keyword evidence="2" id="KW-0472">Membrane</keyword>
<feature type="transmembrane region" description="Helical" evidence="2">
    <location>
        <begin position="145"/>
        <end position="169"/>
    </location>
</feature>
<keyword evidence="3" id="KW-0732">Signal</keyword>
<evidence type="ECO:0000256" key="1">
    <source>
        <dbReference type="SAM" id="MobiDB-lite"/>
    </source>
</evidence>
<dbReference type="STRING" id="22663.A0A2I0ISV4"/>
<evidence type="ECO:0000313" key="5">
    <source>
        <dbReference type="Proteomes" id="UP000233551"/>
    </source>
</evidence>
<dbReference type="PANTHER" id="PTHR31414:SF13">
    <property type="entry name" value="TRANSMEMBRANE PROTEIN"/>
    <property type="match status" value="1"/>
</dbReference>
<proteinExistence type="predicted"/>
<feature type="signal peptide" evidence="3">
    <location>
        <begin position="1"/>
        <end position="19"/>
    </location>
</feature>